<dbReference type="OrthoDB" id="448448at2759"/>
<keyword evidence="2" id="KW-0539">Nucleus</keyword>
<dbReference type="InterPro" id="IPR027417">
    <property type="entry name" value="P-loop_NTPase"/>
</dbReference>
<proteinExistence type="predicted"/>
<dbReference type="CDD" id="cd18793">
    <property type="entry name" value="SF2_C_SNF"/>
    <property type="match status" value="1"/>
</dbReference>
<dbReference type="GO" id="GO:0034728">
    <property type="term" value="P:nucleosome organization"/>
    <property type="evidence" value="ECO:0007669"/>
    <property type="project" value="TreeGrafter"/>
</dbReference>
<dbReference type="Gene3D" id="3.40.50.300">
    <property type="entry name" value="P-loop containing nucleotide triphosphate hydrolases"/>
    <property type="match status" value="1"/>
</dbReference>
<dbReference type="EMBL" id="MU151714">
    <property type="protein sequence ID" value="KAF9442066.1"/>
    <property type="molecule type" value="Genomic_DNA"/>
</dbReference>
<dbReference type="GO" id="GO:0140658">
    <property type="term" value="F:ATP-dependent chromatin remodeler activity"/>
    <property type="evidence" value="ECO:0007669"/>
    <property type="project" value="TreeGrafter"/>
</dbReference>
<comment type="caution">
    <text evidence="4">The sequence shown here is derived from an EMBL/GenBank/DDBJ whole genome shotgun (WGS) entry which is preliminary data.</text>
</comment>
<evidence type="ECO:0000313" key="4">
    <source>
        <dbReference type="EMBL" id="KAF9442066.1"/>
    </source>
</evidence>
<keyword evidence="1" id="KW-0378">Hydrolase</keyword>
<dbReference type="InterPro" id="IPR001650">
    <property type="entry name" value="Helicase_C-like"/>
</dbReference>
<feature type="non-terminal residue" evidence="4">
    <location>
        <position position="1"/>
    </location>
</feature>
<keyword evidence="5" id="KW-1185">Reference proteome</keyword>
<dbReference type="Proteomes" id="UP000807342">
    <property type="component" value="Unassembled WGS sequence"/>
</dbReference>
<evidence type="ECO:0000259" key="3">
    <source>
        <dbReference type="PROSITE" id="PS51194"/>
    </source>
</evidence>
<dbReference type="GO" id="GO:0003682">
    <property type="term" value="F:chromatin binding"/>
    <property type="evidence" value="ECO:0007669"/>
    <property type="project" value="TreeGrafter"/>
</dbReference>
<dbReference type="PANTHER" id="PTHR45623">
    <property type="entry name" value="CHROMODOMAIN-HELICASE-DNA-BINDING PROTEIN 3-RELATED-RELATED"/>
    <property type="match status" value="1"/>
</dbReference>
<sequence length="95" mass="10681">KKFIFLLTTHAGGLGINLTAADIVVLYDSDWYVPLRDGGGQNHAHRIGQTKRVYVFRFITEGSAEERMLERAVQKLRLDQLVIQQGRAQQAAKGE</sequence>
<dbReference type="SUPFAM" id="SSF52540">
    <property type="entry name" value="P-loop containing nucleoside triphosphate hydrolases"/>
    <property type="match status" value="1"/>
</dbReference>
<evidence type="ECO:0000256" key="2">
    <source>
        <dbReference type="ARBA" id="ARBA00023242"/>
    </source>
</evidence>
<protein>
    <recommendedName>
        <fullName evidence="3">Helicase C-terminal domain-containing protein</fullName>
    </recommendedName>
</protein>
<evidence type="ECO:0000313" key="5">
    <source>
        <dbReference type="Proteomes" id="UP000807342"/>
    </source>
</evidence>
<dbReference type="GO" id="GO:0042393">
    <property type="term" value="F:histone binding"/>
    <property type="evidence" value="ECO:0007669"/>
    <property type="project" value="TreeGrafter"/>
</dbReference>
<accession>A0A9P5X389</accession>
<dbReference type="GO" id="GO:0000785">
    <property type="term" value="C:chromatin"/>
    <property type="evidence" value="ECO:0007669"/>
    <property type="project" value="TreeGrafter"/>
</dbReference>
<dbReference type="AlphaFoldDB" id="A0A9P5X389"/>
<organism evidence="4 5">
    <name type="scientific">Macrolepiota fuliginosa MF-IS2</name>
    <dbReference type="NCBI Taxonomy" id="1400762"/>
    <lineage>
        <taxon>Eukaryota</taxon>
        <taxon>Fungi</taxon>
        <taxon>Dikarya</taxon>
        <taxon>Basidiomycota</taxon>
        <taxon>Agaricomycotina</taxon>
        <taxon>Agaricomycetes</taxon>
        <taxon>Agaricomycetidae</taxon>
        <taxon>Agaricales</taxon>
        <taxon>Agaricineae</taxon>
        <taxon>Agaricaceae</taxon>
        <taxon>Macrolepiota</taxon>
    </lineage>
</organism>
<dbReference type="PROSITE" id="PS51194">
    <property type="entry name" value="HELICASE_CTER"/>
    <property type="match status" value="1"/>
</dbReference>
<dbReference type="GO" id="GO:0016887">
    <property type="term" value="F:ATP hydrolysis activity"/>
    <property type="evidence" value="ECO:0007669"/>
    <property type="project" value="TreeGrafter"/>
</dbReference>
<reference evidence="4" key="1">
    <citation type="submission" date="2020-11" db="EMBL/GenBank/DDBJ databases">
        <authorList>
            <consortium name="DOE Joint Genome Institute"/>
            <person name="Ahrendt S."/>
            <person name="Riley R."/>
            <person name="Andreopoulos W."/>
            <person name="Labutti K."/>
            <person name="Pangilinan J."/>
            <person name="Ruiz-Duenas F.J."/>
            <person name="Barrasa J.M."/>
            <person name="Sanchez-Garcia M."/>
            <person name="Camarero S."/>
            <person name="Miyauchi S."/>
            <person name="Serrano A."/>
            <person name="Linde D."/>
            <person name="Babiker R."/>
            <person name="Drula E."/>
            <person name="Ayuso-Fernandez I."/>
            <person name="Pacheco R."/>
            <person name="Padilla G."/>
            <person name="Ferreira P."/>
            <person name="Barriuso J."/>
            <person name="Kellner H."/>
            <person name="Castanera R."/>
            <person name="Alfaro M."/>
            <person name="Ramirez L."/>
            <person name="Pisabarro A.G."/>
            <person name="Kuo A."/>
            <person name="Tritt A."/>
            <person name="Lipzen A."/>
            <person name="He G."/>
            <person name="Yan M."/>
            <person name="Ng V."/>
            <person name="Cullen D."/>
            <person name="Martin F."/>
            <person name="Rosso M.-N."/>
            <person name="Henrissat B."/>
            <person name="Hibbett D."/>
            <person name="Martinez A.T."/>
            <person name="Grigoriev I.V."/>
        </authorList>
    </citation>
    <scope>NUCLEOTIDE SEQUENCE</scope>
    <source>
        <strain evidence="4">MF-IS2</strain>
    </source>
</reference>
<dbReference type="Pfam" id="PF00271">
    <property type="entry name" value="Helicase_C"/>
    <property type="match status" value="1"/>
</dbReference>
<dbReference type="PANTHER" id="PTHR45623:SF49">
    <property type="entry name" value="SWI_SNF-RELATED MATRIX-ASSOCIATED ACTIN-DEPENDENT REGULATOR OF CHROMATIN SUBFAMILY A MEMBER 5"/>
    <property type="match status" value="1"/>
</dbReference>
<dbReference type="InterPro" id="IPR049730">
    <property type="entry name" value="SNF2/RAD54-like_C"/>
</dbReference>
<dbReference type="GO" id="GO:0003677">
    <property type="term" value="F:DNA binding"/>
    <property type="evidence" value="ECO:0007669"/>
    <property type="project" value="TreeGrafter"/>
</dbReference>
<gene>
    <name evidence="4" type="ORF">P691DRAFT_682322</name>
</gene>
<dbReference type="GO" id="GO:0005634">
    <property type="term" value="C:nucleus"/>
    <property type="evidence" value="ECO:0007669"/>
    <property type="project" value="TreeGrafter"/>
</dbReference>
<feature type="domain" description="Helicase C-terminal" evidence="3">
    <location>
        <begin position="1"/>
        <end position="89"/>
    </location>
</feature>
<name>A0A9P5X389_9AGAR</name>
<evidence type="ECO:0000256" key="1">
    <source>
        <dbReference type="ARBA" id="ARBA00022801"/>
    </source>
</evidence>